<name>A0ABM7X5P6_9BACT</name>
<dbReference type="RefSeq" id="WP_248343740.1">
    <property type="nucleotide sequence ID" value="NZ_AP025592.1"/>
</dbReference>
<organism evidence="1 2">
    <name type="scientific">Anaeromyxobacter paludicola</name>
    <dbReference type="NCBI Taxonomy" id="2918171"/>
    <lineage>
        <taxon>Bacteria</taxon>
        <taxon>Pseudomonadati</taxon>
        <taxon>Myxococcota</taxon>
        <taxon>Myxococcia</taxon>
        <taxon>Myxococcales</taxon>
        <taxon>Cystobacterineae</taxon>
        <taxon>Anaeromyxobacteraceae</taxon>
        <taxon>Anaeromyxobacter</taxon>
    </lineage>
</organism>
<accession>A0ABM7X5P6</accession>
<evidence type="ECO:0008006" key="3">
    <source>
        <dbReference type="Google" id="ProtNLM"/>
    </source>
</evidence>
<reference evidence="2" key="1">
    <citation type="journal article" date="2022" name="Int. J. Syst. Evol. Microbiol.">
        <title>Anaeromyxobacter oryzae sp. nov., Anaeromyxobacter diazotrophicus sp. nov. and Anaeromyxobacter paludicola sp. nov., isolated from paddy soils.</title>
        <authorList>
            <person name="Itoh H."/>
            <person name="Xu Z."/>
            <person name="Mise K."/>
            <person name="Masuda Y."/>
            <person name="Ushijima N."/>
            <person name="Hayakawa C."/>
            <person name="Shiratori Y."/>
            <person name="Senoo K."/>
        </authorList>
    </citation>
    <scope>NUCLEOTIDE SEQUENCE [LARGE SCALE GENOMIC DNA]</scope>
    <source>
        <strain evidence="2">Red630</strain>
    </source>
</reference>
<dbReference type="PROSITE" id="PS51257">
    <property type="entry name" value="PROKAR_LIPOPROTEIN"/>
    <property type="match status" value="1"/>
</dbReference>
<dbReference type="EMBL" id="AP025592">
    <property type="protein sequence ID" value="BDG07136.1"/>
    <property type="molecule type" value="Genomic_DNA"/>
</dbReference>
<protein>
    <recommendedName>
        <fullName evidence="3">Lipoprotein</fullName>
    </recommendedName>
</protein>
<proteinExistence type="predicted"/>
<dbReference type="Proteomes" id="UP001162734">
    <property type="component" value="Chromosome"/>
</dbReference>
<gene>
    <name evidence="1" type="ORF">AMPC_02490</name>
</gene>
<evidence type="ECO:0000313" key="2">
    <source>
        <dbReference type="Proteomes" id="UP001162734"/>
    </source>
</evidence>
<keyword evidence="2" id="KW-1185">Reference proteome</keyword>
<evidence type="ECO:0000313" key="1">
    <source>
        <dbReference type="EMBL" id="BDG07136.1"/>
    </source>
</evidence>
<sequence>MRRLLLCALLLAAACAPSLKLGEGDRQKLVGELEGRRRFTRVALYVGGFFGDRGRLLLSDQPFGELDLLEEPDGTVIPPPGPDAILPPGTPVRIQRVEFPTGWTVAQRIAMTPRYHPWVELSVKGEELPAMVVLPQDLASREEALGELDRLLASDDPAPRLAALPAEQRQAVLEKRLVEGMGQAAVELAWGLPEKRHIDRPARSEEWSWASGRRRASFKEDRLVKFEEAKAPKAPAKP</sequence>